<evidence type="ECO:0000313" key="5">
    <source>
        <dbReference type="Proteomes" id="UP000280197"/>
    </source>
</evidence>
<feature type="compositionally biased region" description="Low complexity" evidence="1">
    <location>
        <begin position="146"/>
        <end position="157"/>
    </location>
</feature>
<dbReference type="Proteomes" id="UP000280197">
    <property type="component" value="Chromosome"/>
</dbReference>
<feature type="compositionally biased region" description="Basic and acidic residues" evidence="1">
    <location>
        <begin position="101"/>
        <end position="112"/>
    </location>
</feature>
<keyword evidence="2" id="KW-1133">Transmembrane helix</keyword>
<keyword evidence="5" id="KW-1185">Reference proteome</keyword>
<feature type="region of interest" description="Disordered" evidence="1">
    <location>
        <begin position="35"/>
        <end position="180"/>
    </location>
</feature>
<dbReference type="KEGG" id="saqu:EJC51_25145"/>
<keyword evidence="3" id="KW-0732">Signal</keyword>
<dbReference type="EMBL" id="CP034463">
    <property type="protein sequence ID" value="AZP19063.1"/>
    <property type="molecule type" value="Genomic_DNA"/>
</dbReference>
<organism evidence="4 5">
    <name type="scientific">Streptomyces aquilus</name>
    <dbReference type="NCBI Taxonomy" id="2548456"/>
    <lineage>
        <taxon>Bacteria</taxon>
        <taxon>Bacillati</taxon>
        <taxon>Actinomycetota</taxon>
        <taxon>Actinomycetes</taxon>
        <taxon>Kitasatosporales</taxon>
        <taxon>Streptomycetaceae</taxon>
        <taxon>Streptomyces</taxon>
    </lineage>
</organism>
<feature type="compositionally biased region" description="Low complexity" evidence="1">
    <location>
        <begin position="114"/>
        <end position="123"/>
    </location>
</feature>
<evidence type="ECO:0000256" key="2">
    <source>
        <dbReference type="SAM" id="Phobius"/>
    </source>
</evidence>
<keyword evidence="2" id="KW-0812">Transmembrane</keyword>
<accession>A0A3S9I3X3</accession>
<reference evidence="4 5" key="1">
    <citation type="submission" date="2018-12" db="EMBL/GenBank/DDBJ databases">
        <authorList>
            <person name="Li K."/>
        </authorList>
    </citation>
    <scope>NUCLEOTIDE SEQUENCE [LARGE SCALE GENOMIC DNA]</scope>
    <source>
        <strain evidence="5">CR22</strain>
    </source>
</reference>
<feature type="chain" id="PRO_5019546021" description="Tat pathway signal sequence domain protein" evidence="3">
    <location>
        <begin position="31"/>
        <end position="209"/>
    </location>
</feature>
<feature type="transmembrane region" description="Helical" evidence="2">
    <location>
        <begin position="183"/>
        <end position="204"/>
    </location>
</feature>
<keyword evidence="2" id="KW-0472">Membrane</keyword>
<feature type="signal peptide" evidence="3">
    <location>
        <begin position="1"/>
        <end position="30"/>
    </location>
</feature>
<evidence type="ECO:0008006" key="6">
    <source>
        <dbReference type="Google" id="ProtNLM"/>
    </source>
</evidence>
<proteinExistence type="predicted"/>
<sequence length="209" mass="20724">MTGWLRTVRTTGLLVALAAGAAMLPYDVMAAPAGPTPGGHPSVVASSTERPTERPADGAATPVPDAPRKTASPRPSAAPPRHRQPVVPRTGPSRAGSSAGEGRERPGRHEDAGAAETAESADAGADEDGELQDSGAPDEGGVTDEGAGQPTGGAATAVPEASRQPAGQAVGREGPSTEPVLRILPLGSGLVLIGLGLGLALLGVRLRRG</sequence>
<protein>
    <recommendedName>
        <fullName evidence="6">Tat pathway signal sequence domain protein</fullName>
    </recommendedName>
</protein>
<evidence type="ECO:0000256" key="1">
    <source>
        <dbReference type="SAM" id="MobiDB-lite"/>
    </source>
</evidence>
<name>A0A3S9I3X3_9ACTN</name>
<dbReference type="RefSeq" id="WP_126273144.1">
    <property type="nucleotide sequence ID" value="NZ_CP034463.1"/>
</dbReference>
<gene>
    <name evidence="4" type="ORF">EJC51_25145</name>
</gene>
<dbReference type="AlphaFoldDB" id="A0A3S9I3X3"/>
<evidence type="ECO:0000313" key="4">
    <source>
        <dbReference type="EMBL" id="AZP19063.1"/>
    </source>
</evidence>
<evidence type="ECO:0000256" key="3">
    <source>
        <dbReference type="SAM" id="SignalP"/>
    </source>
</evidence>